<evidence type="ECO:0000259" key="4">
    <source>
        <dbReference type="PROSITE" id="PS50956"/>
    </source>
</evidence>
<keyword evidence="3" id="KW-0804">Transcription</keyword>
<dbReference type="GO" id="GO:0043200">
    <property type="term" value="P:response to amino acid"/>
    <property type="evidence" value="ECO:0007669"/>
    <property type="project" value="TreeGrafter"/>
</dbReference>
<dbReference type="PANTHER" id="PTHR30154:SF34">
    <property type="entry name" value="TRANSCRIPTIONAL REGULATOR AZLB"/>
    <property type="match status" value="1"/>
</dbReference>
<keyword evidence="6" id="KW-1185">Reference proteome</keyword>
<dbReference type="RefSeq" id="WP_122114302.1">
    <property type="nucleotide sequence ID" value="NZ_QOKZ01000013.1"/>
</dbReference>
<evidence type="ECO:0000256" key="1">
    <source>
        <dbReference type="ARBA" id="ARBA00023015"/>
    </source>
</evidence>
<dbReference type="AlphaFoldDB" id="A0A3M0M0C8"/>
<dbReference type="InterPro" id="IPR000485">
    <property type="entry name" value="AsnC-type_HTH_dom"/>
</dbReference>
<dbReference type="SUPFAM" id="SSF54909">
    <property type="entry name" value="Dimeric alpha+beta barrel"/>
    <property type="match status" value="1"/>
</dbReference>
<dbReference type="Pfam" id="PF13412">
    <property type="entry name" value="HTH_24"/>
    <property type="match status" value="1"/>
</dbReference>
<keyword evidence="1" id="KW-0805">Transcription regulation</keyword>
<dbReference type="InterPro" id="IPR019888">
    <property type="entry name" value="Tscrpt_reg_AsnC-like"/>
</dbReference>
<keyword evidence="2" id="KW-0238">DNA-binding</keyword>
<feature type="domain" description="HTH asnC-type" evidence="4">
    <location>
        <begin position="6"/>
        <end position="67"/>
    </location>
</feature>
<dbReference type="InterPro" id="IPR036390">
    <property type="entry name" value="WH_DNA-bd_sf"/>
</dbReference>
<dbReference type="GO" id="GO:0005829">
    <property type="term" value="C:cytosol"/>
    <property type="evidence" value="ECO:0007669"/>
    <property type="project" value="TreeGrafter"/>
</dbReference>
<accession>A0A3M0M0C8</accession>
<dbReference type="PRINTS" id="PR00033">
    <property type="entry name" value="HTHASNC"/>
</dbReference>
<dbReference type="PANTHER" id="PTHR30154">
    <property type="entry name" value="LEUCINE-RESPONSIVE REGULATORY PROTEIN"/>
    <property type="match status" value="1"/>
</dbReference>
<evidence type="ECO:0000313" key="5">
    <source>
        <dbReference type="EMBL" id="RMC31202.1"/>
    </source>
</evidence>
<evidence type="ECO:0000313" key="6">
    <source>
        <dbReference type="Proteomes" id="UP000273516"/>
    </source>
</evidence>
<dbReference type="InterPro" id="IPR019887">
    <property type="entry name" value="Tscrpt_reg_AsnC/Lrp_C"/>
</dbReference>
<dbReference type="GO" id="GO:0043565">
    <property type="term" value="F:sequence-specific DNA binding"/>
    <property type="evidence" value="ECO:0007669"/>
    <property type="project" value="InterPro"/>
</dbReference>
<reference evidence="5 6" key="1">
    <citation type="submission" date="2018-07" db="EMBL/GenBank/DDBJ databases">
        <authorList>
            <person name="Zhang Y."/>
            <person name="Wang L."/>
            <person name="Ma S."/>
        </authorList>
    </citation>
    <scope>NUCLEOTIDE SEQUENCE [LARGE SCALE GENOMIC DNA]</scope>
    <source>
        <strain evidence="5 6">4-2</strain>
    </source>
</reference>
<dbReference type="InterPro" id="IPR011008">
    <property type="entry name" value="Dimeric_a/b-barrel"/>
</dbReference>
<dbReference type="Gene3D" id="3.30.70.920">
    <property type="match status" value="1"/>
</dbReference>
<sequence>MTPLRLDDRDIAILATLSREGRIAKTELAARVNLSPTPCWERMKRLEKAGLIRGYRAEIDLSGLGPHVQVFVTVELESHRAESFQIFERTVARVDEITGCWAIGGGYDYLMQVITSDVAAFQALMDGLLESRAGMRRYFSYIVTKPVKDMPPALGLLGQ</sequence>
<dbReference type="InterPro" id="IPR036388">
    <property type="entry name" value="WH-like_DNA-bd_sf"/>
</dbReference>
<dbReference type="Gene3D" id="1.10.10.10">
    <property type="entry name" value="Winged helix-like DNA-binding domain superfamily/Winged helix DNA-binding domain"/>
    <property type="match status" value="1"/>
</dbReference>
<dbReference type="CDD" id="cd00090">
    <property type="entry name" value="HTH_ARSR"/>
    <property type="match status" value="1"/>
</dbReference>
<dbReference type="GO" id="GO:0006355">
    <property type="term" value="P:regulation of DNA-templated transcription"/>
    <property type="evidence" value="ECO:0007669"/>
    <property type="project" value="UniProtKB-ARBA"/>
</dbReference>
<comment type="caution">
    <text evidence="5">The sequence shown here is derived from an EMBL/GenBank/DDBJ whole genome shotgun (WGS) entry which is preliminary data.</text>
</comment>
<evidence type="ECO:0000256" key="2">
    <source>
        <dbReference type="ARBA" id="ARBA00023125"/>
    </source>
</evidence>
<dbReference type="SMART" id="SM00344">
    <property type="entry name" value="HTH_ASNC"/>
    <property type="match status" value="1"/>
</dbReference>
<dbReference type="InterPro" id="IPR011991">
    <property type="entry name" value="ArsR-like_HTH"/>
</dbReference>
<dbReference type="Proteomes" id="UP000273516">
    <property type="component" value="Unassembled WGS sequence"/>
</dbReference>
<dbReference type="SUPFAM" id="SSF46785">
    <property type="entry name" value="Winged helix' DNA-binding domain"/>
    <property type="match status" value="1"/>
</dbReference>
<gene>
    <name evidence="5" type="ORF">C9E81_20910</name>
</gene>
<name>A0A3M0M0C8_9RHOB</name>
<protein>
    <submittedName>
        <fullName evidence="5">Lrp/AsnC family transcriptional regulator</fullName>
    </submittedName>
</protein>
<proteinExistence type="predicted"/>
<dbReference type="OrthoDB" id="8085200at2"/>
<organism evidence="5 6">
    <name type="scientific">Paracoccus alkanivorans</name>
    <dbReference type="NCBI Taxonomy" id="2116655"/>
    <lineage>
        <taxon>Bacteria</taxon>
        <taxon>Pseudomonadati</taxon>
        <taxon>Pseudomonadota</taxon>
        <taxon>Alphaproteobacteria</taxon>
        <taxon>Rhodobacterales</taxon>
        <taxon>Paracoccaceae</taxon>
        <taxon>Paracoccus</taxon>
    </lineage>
</organism>
<dbReference type="EMBL" id="QOKZ01000013">
    <property type="protein sequence ID" value="RMC31202.1"/>
    <property type="molecule type" value="Genomic_DNA"/>
</dbReference>
<dbReference type="Pfam" id="PF01037">
    <property type="entry name" value="AsnC_trans_reg"/>
    <property type="match status" value="1"/>
</dbReference>
<dbReference type="PROSITE" id="PS50956">
    <property type="entry name" value="HTH_ASNC_2"/>
    <property type="match status" value="1"/>
</dbReference>
<evidence type="ECO:0000256" key="3">
    <source>
        <dbReference type="ARBA" id="ARBA00023163"/>
    </source>
</evidence>